<gene>
    <name evidence="3" type="ORF">SAMN04488693_107179</name>
</gene>
<keyword evidence="2" id="KW-1133">Transmembrane helix</keyword>
<feature type="compositionally biased region" description="Basic and acidic residues" evidence="1">
    <location>
        <begin position="138"/>
        <end position="148"/>
    </location>
</feature>
<feature type="compositionally biased region" description="Polar residues" evidence="1">
    <location>
        <begin position="185"/>
        <end position="194"/>
    </location>
</feature>
<feature type="compositionally biased region" description="Pro residues" evidence="1">
    <location>
        <begin position="205"/>
        <end position="215"/>
    </location>
</feature>
<reference evidence="3 4" key="1">
    <citation type="submission" date="2016-10" db="EMBL/GenBank/DDBJ databases">
        <authorList>
            <person name="de Groot N.N."/>
        </authorList>
    </citation>
    <scope>NUCLEOTIDE SEQUENCE [LARGE SCALE GENOMIC DNA]</scope>
    <source>
        <strain evidence="3 4">NP_1H</strain>
    </source>
</reference>
<evidence type="ECO:0000256" key="2">
    <source>
        <dbReference type="SAM" id="Phobius"/>
    </source>
</evidence>
<organism evidence="3 4">
    <name type="scientific">Arthrobacter subterraneus</name>
    <dbReference type="NCBI Taxonomy" id="335973"/>
    <lineage>
        <taxon>Bacteria</taxon>
        <taxon>Bacillati</taxon>
        <taxon>Actinomycetota</taxon>
        <taxon>Actinomycetes</taxon>
        <taxon>Micrococcales</taxon>
        <taxon>Micrococcaceae</taxon>
        <taxon>Arthrobacter</taxon>
    </lineage>
</organism>
<dbReference type="EMBL" id="FNDT01000007">
    <property type="protein sequence ID" value="SDI23171.1"/>
    <property type="molecule type" value="Genomic_DNA"/>
</dbReference>
<evidence type="ECO:0000256" key="1">
    <source>
        <dbReference type="SAM" id="MobiDB-lite"/>
    </source>
</evidence>
<feature type="region of interest" description="Disordered" evidence="1">
    <location>
        <begin position="130"/>
        <end position="156"/>
    </location>
</feature>
<feature type="compositionally biased region" description="Basic and acidic residues" evidence="1">
    <location>
        <begin position="234"/>
        <end position="243"/>
    </location>
</feature>
<accession>A0A1G8IW69</accession>
<keyword evidence="4" id="KW-1185">Reference proteome</keyword>
<protein>
    <submittedName>
        <fullName evidence="3">Uncharacterized protein</fullName>
    </submittedName>
</protein>
<evidence type="ECO:0000313" key="3">
    <source>
        <dbReference type="EMBL" id="SDI23171.1"/>
    </source>
</evidence>
<feature type="region of interest" description="Disordered" evidence="1">
    <location>
        <begin position="181"/>
        <end position="282"/>
    </location>
</feature>
<dbReference type="AlphaFoldDB" id="A0A1G8IW69"/>
<keyword evidence="2" id="KW-0472">Membrane</keyword>
<keyword evidence="2" id="KW-0812">Transmembrane</keyword>
<dbReference type="RefSeq" id="WP_090586460.1">
    <property type="nucleotide sequence ID" value="NZ_FNDT01000007.1"/>
</dbReference>
<proteinExistence type="predicted"/>
<dbReference type="OrthoDB" id="4961075at2"/>
<dbReference type="STRING" id="335973.SAMN04488693_107179"/>
<feature type="compositionally biased region" description="Acidic residues" evidence="1">
    <location>
        <begin position="267"/>
        <end position="281"/>
    </location>
</feature>
<dbReference type="Gene3D" id="2.60.120.260">
    <property type="entry name" value="Galactose-binding domain-like"/>
    <property type="match status" value="1"/>
</dbReference>
<name>A0A1G8IW69_9MICC</name>
<sequence>MPEAVDVGSVLGGRYKVTAYVLASAEKDLVLDGVDQVLNRPVSILVASVSNASQVATSAREVATGERPGNIQVLDLGITDAGTYLVTNRAPAADLLDLVIQQDAPYIEPFFTDTLGSEIFGVARSTEPETYEDDDYYDDHHHEPERRPSRLPKARMPRFGRGAAAGAAAAGGAAAGAAAASARSEQGTAPQGVTESRPAGNKANVPPPPSAPPRAAPGEEQTDKPRISAWTGDDSDRSEDSRSSQRPASRFPAAAAGGGAAAAGTQYDDDDSYQEYDDVDDRENSPRFTRLLVGLILALVIVGAVILAVTQLRPLFDPPVASESTTAEATTEATEGQTTSPSATDSATPEPELVAPVATGVTRLVPDNPELNSQTDADLGAIIDDNPASFWGSLVYANETFGGLAQNLALVVELEEPSNISEIQIEQLNSSGGSFTVLLNDQPTLEGATQVAQSGFTGPSVTFNVPEADGAPPTAQYVIVNFTQLPRLSNVQAQYPWGMRIAEINIS</sequence>
<feature type="region of interest" description="Disordered" evidence="1">
    <location>
        <begin position="317"/>
        <end position="351"/>
    </location>
</feature>
<feature type="compositionally biased region" description="Low complexity" evidence="1">
    <location>
        <begin position="321"/>
        <end position="349"/>
    </location>
</feature>
<feature type="transmembrane region" description="Helical" evidence="2">
    <location>
        <begin position="291"/>
        <end position="309"/>
    </location>
</feature>
<evidence type="ECO:0000313" key="4">
    <source>
        <dbReference type="Proteomes" id="UP000199258"/>
    </source>
</evidence>
<dbReference type="Proteomes" id="UP000199258">
    <property type="component" value="Unassembled WGS sequence"/>
</dbReference>